<dbReference type="PROSITE" id="PS50157">
    <property type="entry name" value="ZINC_FINGER_C2H2_2"/>
    <property type="match status" value="2"/>
</dbReference>
<keyword evidence="3 5" id="KW-0863">Zinc-finger</keyword>
<name>A0A197KCH7_9FUNG</name>
<feature type="non-terminal residue" evidence="7">
    <location>
        <position position="1"/>
    </location>
</feature>
<dbReference type="InterPro" id="IPR013087">
    <property type="entry name" value="Znf_C2H2_type"/>
</dbReference>
<dbReference type="OrthoDB" id="8922241at2759"/>
<dbReference type="InterPro" id="IPR050329">
    <property type="entry name" value="GLI_C2H2-zinc-finger"/>
</dbReference>
<evidence type="ECO:0000313" key="8">
    <source>
        <dbReference type="Proteomes" id="UP000078512"/>
    </source>
</evidence>
<evidence type="ECO:0000256" key="4">
    <source>
        <dbReference type="ARBA" id="ARBA00022833"/>
    </source>
</evidence>
<dbReference type="EMBL" id="KV442018">
    <property type="protein sequence ID" value="OAQ34094.1"/>
    <property type="molecule type" value="Genomic_DNA"/>
</dbReference>
<dbReference type="FunFam" id="3.30.160.60:FF:000630">
    <property type="entry name" value="Zinc finger protein 180"/>
    <property type="match status" value="1"/>
</dbReference>
<keyword evidence="8" id="KW-1185">Reference proteome</keyword>
<dbReference type="PROSITE" id="PS00028">
    <property type="entry name" value="ZINC_FINGER_C2H2_1"/>
    <property type="match status" value="2"/>
</dbReference>
<dbReference type="AlphaFoldDB" id="A0A197KCH7"/>
<evidence type="ECO:0000256" key="2">
    <source>
        <dbReference type="ARBA" id="ARBA00022737"/>
    </source>
</evidence>
<dbReference type="SMART" id="SM00355">
    <property type="entry name" value="ZnF_C2H2"/>
    <property type="match status" value="3"/>
</dbReference>
<evidence type="ECO:0000256" key="1">
    <source>
        <dbReference type="ARBA" id="ARBA00022723"/>
    </source>
</evidence>
<feature type="domain" description="C2H2-type" evidence="6">
    <location>
        <begin position="1"/>
        <end position="30"/>
    </location>
</feature>
<protein>
    <recommendedName>
        <fullName evidence="6">C2H2-type domain-containing protein</fullName>
    </recommendedName>
</protein>
<dbReference type="SUPFAM" id="SSF57667">
    <property type="entry name" value="beta-beta-alpha zinc fingers"/>
    <property type="match status" value="1"/>
</dbReference>
<keyword evidence="1" id="KW-0479">Metal-binding</keyword>
<feature type="non-terminal residue" evidence="7">
    <location>
        <position position="78"/>
    </location>
</feature>
<dbReference type="STRING" id="1314771.A0A197KCH7"/>
<dbReference type="GO" id="GO:0005634">
    <property type="term" value="C:nucleus"/>
    <property type="evidence" value="ECO:0007669"/>
    <property type="project" value="UniProtKB-ARBA"/>
</dbReference>
<sequence length="78" mass="9051">FVCKKPGCGRTFSRQFNLKSHGMTHETLRPYPCGQCDKTFARIHDRDRHVKSHVGKAYFCVVCQGKFARQDAVTRHLR</sequence>
<dbReference type="PANTHER" id="PTHR19818:SF139">
    <property type="entry name" value="PAIR-RULE PROTEIN ODD-PAIRED"/>
    <property type="match status" value="1"/>
</dbReference>
<evidence type="ECO:0000259" key="6">
    <source>
        <dbReference type="PROSITE" id="PS50157"/>
    </source>
</evidence>
<organism evidence="7 8">
    <name type="scientific">Linnemannia elongata AG-77</name>
    <dbReference type="NCBI Taxonomy" id="1314771"/>
    <lineage>
        <taxon>Eukaryota</taxon>
        <taxon>Fungi</taxon>
        <taxon>Fungi incertae sedis</taxon>
        <taxon>Mucoromycota</taxon>
        <taxon>Mortierellomycotina</taxon>
        <taxon>Mortierellomycetes</taxon>
        <taxon>Mortierellales</taxon>
        <taxon>Mortierellaceae</taxon>
        <taxon>Linnemannia</taxon>
    </lineage>
</organism>
<dbReference type="GO" id="GO:0008270">
    <property type="term" value="F:zinc ion binding"/>
    <property type="evidence" value="ECO:0007669"/>
    <property type="project" value="UniProtKB-KW"/>
</dbReference>
<reference evidence="7 8" key="1">
    <citation type="submission" date="2016-05" db="EMBL/GenBank/DDBJ databases">
        <title>Genome sequencing reveals origins of a unique bacterial endosymbiosis in the earliest lineages of terrestrial Fungi.</title>
        <authorList>
            <consortium name="DOE Joint Genome Institute"/>
            <person name="Uehling J."/>
            <person name="Gryganskyi A."/>
            <person name="Hameed K."/>
            <person name="Tschaplinski T."/>
            <person name="Misztal P."/>
            <person name="Wu S."/>
            <person name="Desiro A."/>
            <person name="Vande Pol N."/>
            <person name="Du Z.-Y."/>
            <person name="Zienkiewicz A."/>
            <person name="Zienkiewicz K."/>
            <person name="Morin E."/>
            <person name="Tisserant E."/>
            <person name="Splivallo R."/>
            <person name="Hainaut M."/>
            <person name="Henrissat B."/>
            <person name="Ohm R."/>
            <person name="Kuo A."/>
            <person name="Yan J."/>
            <person name="Lipzen A."/>
            <person name="Nolan M."/>
            <person name="Labutti K."/>
            <person name="Barry K."/>
            <person name="Goldstein A."/>
            <person name="Labbe J."/>
            <person name="Schadt C."/>
            <person name="Tuskan G."/>
            <person name="Grigoriev I."/>
            <person name="Martin F."/>
            <person name="Vilgalys R."/>
            <person name="Bonito G."/>
        </authorList>
    </citation>
    <scope>NUCLEOTIDE SEQUENCE [LARGE SCALE GENOMIC DNA]</scope>
    <source>
        <strain evidence="7 8">AG-77</strain>
    </source>
</reference>
<feature type="domain" description="C2H2-type" evidence="6">
    <location>
        <begin position="31"/>
        <end position="58"/>
    </location>
</feature>
<evidence type="ECO:0000256" key="5">
    <source>
        <dbReference type="PROSITE-ProRule" id="PRU00042"/>
    </source>
</evidence>
<keyword evidence="4" id="KW-0862">Zinc</keyword>
<dbReference type="Pfam" id="PF00096">
    <property type="entry name" value="zf-C2H2"/>
    <property type="match status" value="2"/>
</dbReference>
<dbReference type="GO" id="GO:0000981">
    <property type="term" value="F:DNA-binding transcription factor activity, RNA polymerase II-specific"/>
    <property type="evidence" value="ECO:0007669"/>
    <property type="project" value="TreeGrafter"/>
</dbReference>
<accession>A0A197KCH7</accession>
<dbReference type="GO" id="GO:0045944">
    <property type="term" value="P:positive regulation of transcription by RNA polymerase II"/>
    <property type="evidence" value="ECO:0007669"/>
    <property type="project" value="UniProtKB-ARBA"/>
</dbReference>
<dbReference type="PANTHER" id="PTHR19818">
    <property type="entry name" value="ZINC FINGER PROTEIN ZIC AND GLI"/>
    <property type="match status" value="1"/>
</dbReference>
<gene>
    <name evidence="7" type="ORF">K457DRAFT_60241</name>
</gene>
<evidence type="ECO:0000256" key="3">
    <source>
        <dbReference type="ARBA" id="ARBA00022771"/>
    </source>
</evidence>
<proteinExistence type="predicted"/>
<dbReference type="GO" id="GO:0000978">
    <property type="term" value="F:RNA polymerase II cis-regulatory region sequence-specific DNA binding"/>
    <property type="evidence" value="ECO:0007669"/>
    <property type="project" value="TreeGrafter"/>
</dbReference>
<dbReference type="Gene3D" id="3.30.160.60">
    <property type="entry name" value="Classic Zinc Finger"/>
    <property type="match status" value="2"/>
</dbReference>
<dbReference type="Proteomes" id="UP000078512">
    <property type="component" value="Unassembled WGS sequence"/>
</dbReference>
<keyword evidence="2" id="KW-0677">Repeat</keyword>
<dbReference type="InterPro" id="IPR036236">
    <property type="entry name" value="Znf_C2H2_sf"/>
</dbReference>
<evidence type="ECO:0000313" key="7">
    <source>
        <dbReference type="EMBL" id="OAQ34094.1"/>
    </source>
</evidence>